<evidence type="ECO:0000313" key="2">
    <source>
        <dbReference type="Proteomes" id="UP000032360"/>
    </source>
</evidence>
<name>A0A0D8HIG8_9ACTN</name>
<gene>
    <name evidence="1" type="ORF">AXFE_12820</name>
</gene>
<organism evidence="1 2">
    <name type="scientific">Acidithrix ferrooxidans</name>
    <dbReference type="NCBI Taxonomy" id="1280514"/>
    <lineage>
        <taxon>Bacteria</taxon>
        <taxon>Bacillati</taxon>
        <taxon>Actinomycetota</taxon>
        <taxon>Acidimicrobiia</taxon>
        <taxon>Acidimicrobiales</taxon>
        <taxon>Acidimicrobiaceae</taxon>
        <taxon>Acidithrix</taxon>
    </lineage>
</organism>
<dbReference type="AlphaFoldDB" id="A0A0D8HIG8"/>
<dbReference type="EMBL" id="JXYS01000029">
    <property type="protein sequence ID" value="KJF17785.1"/>
    <property type="molecule type" value="Genomic_DNA"/>
</dbReference>
<evidence type="ECO:0000313" key="1">
    <source>
        <dbReference type="EMBL" id="KJF17785.1"/>
    </source>
</evidence>
<protein>
    <submittedName>
        <fullName evidence="1">Uncharacterized protein</fullName>
    </submittedName>
</protein>
<reference evidence="1 2" key="1">
    <citation type="submission" date="2015-01" db="EMBL/GenBank/DDBJ databases">
        <title>Draft genome of the acidophilic iron oxidizer Acidithrix ferrooxidans strain Py-F3.</title>
        <authorList>
            <person name="Poehlein A."/>
            <person name="Eisen S."/>
            <person name="Schloemann M."/>
            <person name="Johnson B.D."/>
            <person name="Daniel R."/>
            <person name="Muehling M."/>
        </authorList>
    </citation>
    <scope>NUCLEOTIDE SEQUENCE [LARGE SCALE GENOMIC DNA]</scope>
    <source>
        <strain evidence="1 2">Py-F3</strain>
    </source>
</reference>
<dbReference type="RefSeq" id="WP_160291750.1">
    <property type="nucleotide sequence ID" value="NZ_JXYS01000029.1"/>
</dbReference>
<sequence>MFNVPSGEGLYWLVTAADGAVVQNMAWVIAKALLESGRKVLSLPNSEILYQFIKALLYR</sequence>
<comment type="caution">
    <text evidence="1">The sequence shown here is derived from an EMBL/GenBank/DDBJ whole genome shotgun (WGS) entry which is preliminary data.</text>
</comment>
<keyword evidence="2" id="KW-1185">Reference proteome</keyword>
<accession>A0A0D8HIG8</accession>
<proteinExistence type="predicted"/>
<dbReference type="Proteomes" id="UP000032360">
    <property type="component" value="Unassembled WGS sequence"/>
</dbReference>